<evidence type="ECO:0000259" key="6">
    <source>
        <dbReference type="Pfam" id="PF16755"/>
    </source>
</evidence>
<protein>
    <recommendedName>
        <fullName evidence="6">Nucleoporin Nup159/Nup146 N-terminal domain-containing protein</fullName>
    </recommendedName>
</protein>
<feature type="region of interest" description="Disordered" evidence="5">
    <location>
        <begin position="806"/>
        <end position="1380"/>
    </location>
</feature>
<keyword evidence="2" id="KW-0813">Transport</keyword>
<feature type="compositionally biased region" description="Polar residues" evidence="5">
    <location>
        <begin position="521"/>
        <end position="556"/>
    </location>
</feature>
<feature type="region of interest" description="Disordered" evidence="5">
    <location>
        <begin position="1"/>
        <end position="21"/>
    </location>
</feature>
<dbReference type="Proteomes" id="UP001556367">
    <property type="component" value="Unassembled WGS sequence"/>
</dbReference>
<comment type="caution">
    <text evidence="7">The sequence shown here is derived from an EMBL/GenBank/DDBJ whole genome shotgun (WGS) entry which is preliminary data.</text>
</comment>
<evidence type="ECO:0000256" key="1">
    <source>
        <dbReference type="ARBA" id="ARBA00004123"/>
    </source>
</evidence>
<feature type="compositionally biased region" description="Pro residues" evidence="5">
    <location>
        <begin position="917"/>
        <end position="927"/>
    </location>
</feature>
<feature type="region of interest" description="Disordered" evidence="5">
    <location>
        <begin position="1454"/>
        <end position="1476"/>
    </location>
</feature>
<feature type="region of interest" description="Disordered" evidence="5">
    <location>
        <begin position="607"/>
        <end position="649"/>
    </location>
</feature>
<feature type="compositionally biased region" description="Polar residues" evidence="5">
    <location>
        <begin position="846"/>
        <end position="859"/>
    </location>
</feature>
<sequence>MNGLVTLNKPPASSGPPTSSEIRVDELQYPNFRLLNRQTRATLSSSPFDLDTRHSYRLLAISNLRGWFTAVINVNGAFSLICSPLADLREAATSGSTDTLKPSRKLDLGSVQPRILSLACDDARLLISFASGELRMYDTSYLFSAGAGSVDPAGFFQVSGGSPVRQIAPNPNPTDESLAALVAVLYEDSRVVVYNTMNAQSTGGWMPGESARPAAIVWSPKGKQLAIGLQTGDIVTFTLADKSNPQKHIPPTASGTLVSLDWLSPGFTFKTTYASDDPQHHIVALDHTTSKTSFISLIHPFPLPDRPQNGTTIILSTWPLTTTQSTLPSVPDISKALLIVADACSTDIEVLGIHGTKWDQRGRDDNAIAIPLDKNYDDTTILALDVDLTSTSPVASTLPSGEAAEWPPAPILYAYLNDGTLQAWHIAQAKAYSGMITPTSIASSANVDPPSLQDRQMSTTADATLSDMTMHPETSAPAFQQPSAFGQPAQPVSSFGQVSQSSSPFGQQSAFSVPAEPTPVFGQSQPTSAFGQLGTSTSLFGQQSSPSTAAFGQTSMAAPQSAFGQTSFGQAAPKPEPGFGAFASSGASAFGSSGFGFVGGAASSAATNSQPAKVSTEDMQTESASSTTNETPATQTFGDLSLGTTSSDNDASKAPAGGMFGTTATTPATGMSPFGGSTSGSSFVKPATGFGAFSNFGESKFGQNAFGQASFGKSAFGQSPTTNAASLSQGTSGDAAKPANTSAFSSLTSSPQPAFGQSSFGQPSFGQSGFRKPVQTSAFGQPSFGQSAFGQPGFGQSAFAKQTIPSVTSAPSSGGFSAFAQGGASAFGASSSAAASAKSAEATPDTVKTGSPFTPSQGVGTAVQHSPFAPTSSSAFGAPETPATQNKSPFTPPSATSSPESPGQRSNAPSPGHQSPPSTPQPQPPTSQFPSMQIKPAAGFGAFGSDAVPKTSPFFSANKTSSLPVSAFGNATTPTKPFSTTPATTPTFGSTSSLGFGKSAFGSAPSFTPVSQATTPATGGFGAFSQTPSPFTAFAGPQKSFKDLLQSSPSVPDPEKPKTSASSRTSAPATPVVPSQAPSPPKETTETPTESDTTAALLKETTEQDGPQTRRNSPSSMLPSTTPSLSSSSVSSYVDVPGASAEEPDDEGAESEPGTDGEEESFLSESFESDEGSTDEEASLPDEEASESDEGLPSLPSSSRESSPPPPAARSPSMTPKAEPPVIRLSKSPTPKPEILESLDPESSTTPPGSPEKSPSPHPSTPLPAPTPVVASASSMTLGAGRPNTRPTRSSPLAKAPVSGEDESEGEDSRPVFDPVPLKPRPASPKGSFGDLPAASKLDVNKDTAGKLGRPNTPPLLTSTFGFGSSKKAPANAEESSPPKMELNLNLFGNIPVPKAIPITKKAAAAPQSASPFGTFGTPALFSPKQPTMPAATPSGSSPFMLGGVVNTQIQPPSFKVDAKPEPSTVTTPPTPVPRLKEPTVEEGMQAECMFLFASLAKELEDLKILAQTASKSADELRRPSRALKTDLRNPSKLAVNDAREFGEALKRLALEVVELKAQRDAQREAVRDIQGDMLKAGTRMEEIVRFNNAKTDAEFTKMLNSRTLGPEHYETQTQLRKDIQIIRDRIVKLETHLALSKKKLGEASRGKPVIRAPSLVTVNRTFKNIDIAIAQLSKDMSELSIRTGKLAPELNSSQTSKSQTSHSASKRPFNVTPHVAVTTAAALNAERSAQKLKKRLLSIRKEPLLNTRAASGPKAPIAFSTPNKATSNDAMALPGLPTMPTAPSDFDDSPSASFPTRRGATFTSKRPKSVPLKKSHGEPSSPSPAFDWGPLPTFPPLKSIATPIITKQGS</sequence>
<evidence type="ECO:0000256" key="3">
    <source>
        <dbReference type="ARBA" id="ARBA00023242"/>
    </source>
</evidence>
<feature type="compositionally biased region" description="Polar residues" evidence="5">
    <location>
        <begin position="719"/>
        <end position="732"/>
    </location>
</feature>
<feature type="coiled-coil region" evidence="4">
    <location>
        <begin position="1539"/>
        <end position="1566"/>
    </location>
</feature>
<keyword evidence="3" id="KW-0539">Nucleus</keyword>
<feature type="compositionally biased region" description="Polar residues" evidence="5">
    <location>
        <begin position="953"/>
        <end position="964"/>
    </location>
</feature>
<feature type="compositionally biased region" description="Low complexity" evidence="5">
    <location>
        <begin position="1113"/>
        <end position="1132"/>
    </location>
</feature>
<feature type="compositionally biased region" description="Low complexity" evidence="5">
    <location>
        <begin position="490"/>
        <end position="509"/>
    </location>
</feature>
<feature type="compositionally biased region" description="Pro residues" evidence="5">
    <location>
        <begin position="1248"/>
        <end position="1267"/>
    </location>
</feature>
<feature type="compositionally biased region" description="Low complexity" evidence="5">
    <location>
        <begin position="893"/>
        <end position="902"/>
    </location>
</feature>
<feature type="compositionally biased region" description="Polar residues" evidence="5">
    <location>
        <begin position="1761"/>
        <end position="1770"/>
    </location>
</feature>
<feature type="compositionally biased region" description="Polar residues" evidence="5">
    <location>
        <begin position="739"/>
        <end position="752"/>
    </location>
</feature>
<reference evidence="8" key="1">
    <citation type="submission" date="2024-06" db="EMBL/GenBank/DDBJ databases">
        <title>Multi-omics analyses provide insights into the biosynthesis of the anticancer antibiotic pleurotin in Hohenbuehelia grisea.</title>
        <authorList>
            <person name="Weaver J.A."/>
            <person name="Alberti F."/>
        </authorList>
    </citation>
    <scope>NUCLEOTIDE SEQUENCE [LARGE SCALE GENOMIC DNA]</scope>
    <source>
        <strain evidence="8">T-177</strain>
    </source>
</reference>
<feature type="region of interest" description="Disordered" evidence="5">
    <location>
        <begin position="473"/>
        <end position="556"/>
    </location>
</feature>
<feature type="compositionally biased region" description="Acidic residues" evidence="5">
    <location>
        <begin position="1142"/>
        <end position="1190"/>
    </location>
</feature>
<dbReference type="Pfam" id="PF16755">
    <property type="entry name" value="Beta-prop_NUP159_NUP214"/>
    <property type="match status" value="1"/>
</dbReference>
<dbReference type="EMBL" id="JASNQZ010000007">
    <property type="protein sequence ID" value="KAL0954701.1"/>
    <property type="molecule type" value="Genomic_DNA"/>
</dbReference>
<feature type="compositionally biased region" description="Low complexity" evidence="5">
    <location>
        <begin position="1192"/>
        <end position="1202"/>
    </location>
</feature>
<organism evidence="7 8">
    <name type="scientific">Hohenbuehelia grisea</name>
    <dbReference type="NCBI Taxonomy" id="104357"/>
    <lineage>
        <taxon>Eukaryota</taxon>
        <taxon>Fungi</taxon>
        <taxon>Dikarya</taxon>
        <taxon>Basidiomycota</taxon>
        <taxon>Agaricomycotina</taxon>
        <taxon>Agaricomycetes</taxon>
        <taxon>Agaricomycetidae</taxon>
        <taxon>Agaricales</taxon>
        <taxon>Pleurotineae</taxon>
        <taxon>Pleurotaceae</taxon>
        <taxon>Hohenbuehelia</taxon>
    </lineage>
</organism>
<feature type="compositionally biased region" description="Low complexity" evidence="5">
    <location>
        <begin position="755"/>
        <end position="770"/>
    </location>
</feature>
<dbReference type="Gene3D" id="2.130.10.10">
    <property type="entry name" value="YVTN repeat-like/Quinoprotein amine dehydrogenase"/>
    <property type="match status" value="1"/>
</dbReference>
<keyword evidence="8" id="KW-1185">Reference proteome</keyword>
<feature type="compositionally biased region" description="Polar residues" evidence="5">
    <location>
        <begin position="774"/>
        <end position="789"/>
    </location>
</feature>
<evidence type="ECO:0000256" key="5">
    <source>
        <dbReference type="SAM" id="MobiDB-lite"/>
    </source>
</evidence>
<accession>A0ABR3JHP4</accession>
<feature type="compositionally biased region" description="Low complexity" evidence="5">
    <location>
        <begin position="1059"/>
        <end position="1070"/>
    </location>
</feature>
<dbReference type="InterPro" id="IPR039462">
    <property type="entry name" value="Nup159/Nup146_N"/>
</dbReference>
<feature type="compositionally biased region" description="Basic residues" evidence="5">
    <location>
        <begin position="1806"/>
        <end position="1815"/>
    </location>
</feature>
<dbReference type="InterPro" id="IPR015943">
    <property type="entry name" value="WD40/YVTN_repeat-like_dom_sf"/>
</dbReference>
<proteinExistence type="predicted"/>
<evidence type="ECO:0000313" key="7">
    <source>
        <dbReference type="EMBL" id="KAL0954701.1"/>
    </source>
</evidence>
<feature type="domain" description="Nucleoporin Nup159/Nup146 N-terminal" evidence="6">
    <location>
        <begin position="55"/>
        <end position="421"/>
    </location>
</feature>
<evidence type="ECO:0000256" key="2">
    <source>
        <dbReference type="ARBA" id="ARBA00022448"/>
    </source>
</evidence>
<feature type="compositionally biased region" description="Low complexity" evidence="5">
    <location>
        <begin position="1782"/>
        <end position="1797"/>
    </location>
</feature>
<feature type="region of interest" description="Disordered" evidence="5">
    <location>
        <begin position="1688"/>
        <end position="1708"/>
    </location>
</feature>
<name>A0ABR3JHP4_9AGAR</name>
<feature type="region of interest" description="Disordered" evidence="5">
    <location>
        <begin position="719"/>
        <end position="791"/>
    </location>
</feature>
<feature type="compositionally biased region" description="Low complexity" evidence="5">
    <location>
        <begin position="1086"/>
        <end position="1096"/>
    </location>
</feature>
<gene>
    <name evidence="7" type="ORF">HGRIS_003650</name>
</gene>
<feature type="compositionally biased region" description="Low complexity" evidence="5">
    <location>
        <begin position="809"/>
        <end position="842"/>
    </location>
</feature>
<feature type="compositionally biased region" description="Low complexity" evidence="5">
    <location>
        <begin position="971"/>
        <end position="993"/>
    </location>
</feature>
<evidence type="ECO:0000256" key="4">
    <source>
        <dbReference type="SAM" id="Coils"/>
    </source>
</evidence>
<dbReference type="SUPFAM" id="SSF117289">
    <property type="entry name" value="Nucleoporin domain"/>
    <property type="match status" value="1"/>
</dbReference>
<evidence type="ECO:0000313" key="8">
    <source>
        <dbReference type="Proteomes" id="UP001556367"/>
    </source>
</evidence>
<feature type="region of interest" description="Disordered" evidence="5">
    <location>
        <begin position="1748"/>
        <end position="1851"/>
    </location>
</feature>
<comment type="subcellular location">
    <subcellularLocation>
        <location evidence="1">Nucleus</location>
    </subcellularLocation>
</comment>
<feature type="compositionally biased region" description="Polar residues" evidence="5">
    <location>
        <begin position="1005"/>
        <end position="1017"/>
    </location>
</feature>
<keyword evidence="4" id="KW-0175">Coiled coil</keyword>
<feature type="compositionally biased region" description="Low complexity" evidence="5">
    <location>
        <begin position="1693"/>
        <end position="1704"/>
    </location>
</feature>